<organism evidence="9 10">
    <name type="scientific">Paracoccus siganidrum</name>
    <dbReference type="NCBI Taxonomy" id="1276757"/>
    <lineage>
        <taxon>Bacteria</taxon>
        <taxon>Pseudomonadati</taxon>
        <taxon>Pseudomonadota</taxon>
        <taxon>Alphaproteobacteria</taxon>
        <taxon>Rhodobacterales</taxon>
        <taxon>Paracoccaceae</taxon>
        <taxon>Paracoccus</taxon>
    </lineage>
</organism>
<dbReference type="OrthoDB" id="9805828at2"/>
<evidence type="ECO:0000256" key="4">
    <source>
        <dbReference type="ARBA" id="ARBA00022982"/>
    </source>
</evidence>
<keyword evidence="10" id="KW-1185">Reference proteome</keyword>
<dbReference type="EMBL" id="QZEW01000020">
    <property type="protein sequence ID" value="RJL18879.1"/>
    <property type="molecule type" value="Genomic_DNA"/>
</dbReference>
<keyword evidence="1" id="KW-0813">Transport</keyword>
<evidence type="ECO:0000256" key="2">
    <source>
        <dbReference type="ARBA" id="ARBA00022617"/>
    </source>
</evidence>
<dbReference type="PRINTS" id="PR00604">
    <property type="entry name" value="CYTCHRMECIAB"/>
</dbReference>
<protein>
    <submittedName>
        <fullName evidence="9">Cytochrome c family protein</fullName>
    </submittedName>
</protein>
<feature type="domain" description="Cytochrome c" evidence="8">
    <location>
        <begin position="22"/>
        <end position="125"/>
    </location>
</feature>
<evidence type="ECO:0000256" key="1">
    <source>
        <dbReference type="ARBA" id="ARBA00022448"/>
    </source>
</evidence>
<dbReference type="AlphaFoldDB" id="A0A419A9G7"/>
<sequence length="133" mass="13777">MIAPALMAALVTALAAPAFADGDAANGEKAFRKCAACHTITEDGPSRVGPNLYDIVGRTTGAVDGFAFSAPMTELGEEGHVWTPEELDRFIEDPKAVVPGTKMAFAGIKKPEERADLVAYLLSVSPGAEAGAD</sequence>
<dbReference type="InterPro" id="IPR009056">
    <property type="entry name" value="Cyt_c-like_dom"/>
</dbReference>
<name>A0A419A9G7_9RHOB</name>
<reference evidence="10" key="1">
    <citation type="submission" date="2018-09" db="EMBL/GenBank/DDBJ databases">
        <title>Paracoccus onubensis nov. sp. a moderate halophilic bacterium isolated from Gruta de las Maravillas (Aracena, Spain).</title>
        <authorList>
            <person name="Jurado V."/>
            <person name="Gutierrez-Patricio S."/>
            <person name="Gonzalez-Pimentel J.L."/>
            <person name="Miller A.Z."/>
            <person name="Laiz L."/>
            <person name="Saiz-Jimenez C."/>
        </authorList>
    </citation>
    <scope>NUCLEOTIDE SEQUENCE [LARGE SCALE GENOMIC DNA]</scope>
    <source>
        <strain evidence="10">DSM 26381</strain>
    </source>
</reference>
<dbReference type="Proteomes" id="UP000283587">
    <property type="component" value="Unassembled WGS sequence"/>
</dbReference>
<dbReference type="Pfam" id="PF00034">
    <property type="entry name" value="Cytochrom_C"/>
    <property type="match status" value="1"/>
</dbReference>
<keyword evidence="5 6" id="KW-0408">Iron</keyword>
<evidence type="ECO:0000313" key="9">
    <source>
        <dbReference type="EMBL" id="RJL18879.1"/>
    </source>
</evidence>
<dbReference type="GO" id="GO:0020037">
    <property type="term" value="F:heme binding"/>
    <property type="evidence" value="ECO:0007669"/>
    <property type="project" value="InterPro"/>
</dbReference>
<dbReference type="SUPFAM" id="SSF46626">
    <property type="entry name" value="Cytochrome c"/>
    <property type="match status" value="1"/>
</dbReference>
<accession>A0A419A9G7</accession>
<dbReference type="InterPro" id="IPR036909">
    <property type="entry name" value="Cyt_c-like_dom_sf"/>
</dbReference>
<dbReference type="GO" id="GO:0046872">
    <property type="term" value="F:metal ion binding"/>
    <property type="evidence" value="ECO:0007669"/>
    <property type="project" value="UniProtKB-KW"/>
</dbReference>
<dbReference type="InterPro" id="IPR002327">
    <property type="entry name" value="Cyt_c_1A/1B"/>
</dbReference>
<keyword evidence="3 6" id="KW-0479">Metal-binding</keyword>
<evidence type="ECO:0000256" key="7">
    <source>
        <dbReference type="SAM" id="SignalP"/>
    </source>
</evidence>
<evidence type="ECO:0000256" key="6">
    <source>
        <dbReference type="PROSITE-ProRule" id="PRU00433"/>
    </source>
</evidence>
<evidence type="ECO:0000256" key="3">
    <source>
        <dbReference type="ARBA" id="ARBA00022723"/>
    </source>
</evidence>
<proteinExistence type="predicted"/>
<dbReference type="GO" id="GO:0009055">
    <property type="term" value="F:electron transfer activity"/>
    <property type="evidence" value="ECO:0007669"/>
    <property type="project" value="InterPro"/>
</dbReference>
<keyword evidence="2 6" id="KW-0349">Heme</keyword>
<dbReference type="PANTHER" id="PTHR11961">
    <property type="entry name" value="CYTOCHROME C"/>
    <property type="match status" value="1"/>
</dbReference>
<dbReference type="Gene3D" id="1.10.760.10">
    <property type="entry name" value="Cytochrome c-like domain"/>
    <property type="match status" value="1"/>
</dbReference>
<feature type="signal peptide" evidence="7">
    <location>
        <begin position="1"/>
        <end position="20"/>
    </location>
</feature>
<comment type="caution">
    <text evidence="9">The sequence shown here is derived from an EMBL/GenBank/DDBJ whole genome shotgun (WGS) entry which is preliminary data.</text>
</comment>
<evidence type="ECO:0000259" key="8">
    <source>
        <dbReference type="PROSITE" id="PS51007"/>
    </source>
</evidence>
<dbReference type="PROSITE" id="PS51007">
    <property type="entry name" value="CYTC"/>
    <property type="match status" value="1"/>
</dbReference>
<keyword evidence="7" id="KW-0732">Signal</keyword>
<keyword evidence="4" id="KW-0249">Electron transport</keyword>
<evidence type="ECO:0000313" key="10">
    <source>
        <dbReference type="Proteomes" id="UP000283587"/>
    </source>
</evidence>
<feature type="chain" id="PRO_5019195598" evidence="7">
    <location>
        <begin position="21"/>
        <end position="133"/>
    </location>
</feature>
<gene>
    <name evidence="9" type="ORF">D3P05_06085</name>
</gene>
<evidence type="ECO:0000256" key="5">
    <source>
        <dbReference type="ARBA" id="ARBA00023004"/>
    </source>
</evidence>